<feature type="domain" description="N-acetyltransferase" evidence="3">
    <location>
        <begin position="2"/>
        <end position="160"/>
    </location>
</feature>
<dbReference type="AlphaFoldDB" id="A0A2N6CX14"/>
<dbReference type="Pfam" id="PF00583">
    <property type="entry name" value="Acetyltransf_1"/>
    <property type="match status" value="1"/>
</dbReference>
<comment type="caution">
    <text evidence="4">The sequence shown here is derived from an EMBL/GenBank/DDBJ whole genome shotgun (WGS) entry which is preliminary data.</text>
</comment>
<keyword evidence="1 4" id="KW-0808">Transferase</keyword>
<evidence type="ECO:0000256" key="2">
    <source>
        <dbReference type="ARBA" id="ARBA00023315"/>
    </source>
</evidence>
<dbReference type="PANTHER" id="PTHR43877">
    <property type="entry name" value="AMINOALKYLPHOSPHONATE N-ACETYLTRANSFERASE-RELATED-RELATED"/>
    <property type="match status" value="1"/>
</dbReference>
<dbReference type="PROSITE" id="PS51186">
    <property type="entry name" value="GNAT"/>
    <property type="match status" value="1"/>
</dbReference>
<gene>
    <name evidence="4" type="ORF">C0630_09770</name>
</gene>
<protein>
    <submittedName>
        <fullName evidence="4">GNAT family N-acetyltransferase</fullName>
    </submittedName>
</protein>
<dbReference type="GO" id="GO:0016747">
    <property type="term" value="F:acyltransferase activity, transferring groups other than amino-acyl groups"/>
    <property type="evidence" value="ECO:0007669"/>
    <property type="project" value="InterPro"/>
</dbReference>
<name>A0A2N6CX14_9GAMM</name>
<dbReference type="InterPro" id="IPR016181">
    <property type="entry name" value="Acyl_CoA_acyltransferase"/>
</dbReference>
<organism evidence="4 5">
    <name type="scientific">Sedimenticola selenatireducens</name>
    <dbReference type="NCBI Taxonomy" id="191960"/>
    <lineage>
        <taxon>Bacteria</taxon>
        <taxon>Pseudomonadati</taxon>
        <taxon>Pseudomonadota</taxon>
        <taxon>Gammaproteobacteria</taxon>
        <taxon>Chromatiales</taxon>
        <taxon>Sedimenticolaceae</taxon>
        <taxon>Sedimenticola</taxon>
    </lineage>
</organism>
<dbReference type="RefSeq" id="WP_273439136.1">
    <property type="nucleotide sequence ID" value="NZ_CBDUFW010000033.1"/>
</dbReference>
<dbReference type="SUPFAM" id="SSF55729">
    <property type="entry name" value="Acyl-CoA N-acyltransferases (Nat)"/>
    <property type="match status" value="1"/>
</dbReference>
<evidence type="ECO:0000313" key="5">
    <source>
        <dbReference type="Proteomes" id="UP000235015"/>
    </source>
</evidence>
<dbReference type="CDD" id="cd04301">
    <property type="entry name" value="NAT_SF"/>
    <property type="match status" value="1"/>
</dbReference>
<accession>A0A2N6CX14</accession>
<evidence type="ECO:0000259" key="3">
    <source>
        <dbReference type="PROSITE" id="PS51186"/>
    </source>
</evidence>
<dbReference type="PANTHER" id="PTHR43877:SF2">
    <property type="entry name" value="AMINOALKYLPHOSPHONATE N-ACETYLTRANSFERASE-RELATED"/>
    <property type="match status" value="1"/>
</dbReference>
<dbReference type="Proteomes" id="UP000235015">
    <property type="component" value="Unassembled WGS sequence"/>
</dbReference>
<dbReference type="InterPro" id="IPR050832">
    <property type="entry name" value="Bact_Acetyltransf"/>
</dbReference>
<sequence length="160" mass="17554">MIEIIQADLSQTRHASALVELLDAYARDPMGGGQPLAESTRRNLAAELHKRQDAVSFLAFAGERPVGLVNCFEGFSTFNCRPLLNIHDVVVLDGYRGQGIARQLLQQVEAHARARGCCKLTLEVLEGNRPAQAAYLSAGFAGYELDPVTGRALFWEKKLD</sequence>
<dbReference type="STRING" id="1111735.GCA_000428045_03702"/>
<evidence type="ECO:0000256" key="1">
    <source>
        <dbReference type="ARBA" id="ARBA00022679"/>
    </source>
</evidence>
<evidence type="ECO:0000313" key="4">
    <source>
        <dbReference type="EMBL" id="PLX61809.1"/>
    </source>
</evidence>
<proteinExistence type="predicted"/>
<reference evidence="4 5" key="1">
    <citation type="submission" date="2017-11" db="EMBL/GenBank/DDBJ databases">
        <title>Genome-resolved metagenomics identifies genetic mobility, metabolic interactions, and unexpected diversity in perchlorate-reducing communities.</title>
        <authorList>
            <person name="Barnum T.P."/>
            <person name="Figueroa I.A."/>
            <person name="Carlstrom C.I."/>
            <person name="Lucas L.N."/>
            <person name="Engelbrektson A.L."/>
            <person name="Coates J.D."/>
        </authorList>
    </citation>
    <scope>NUCLEOTIDE SEQUENCE [LARGE SCALE GENOMIC DNA]</scope>
    <source>
        <strain evidence="4">BM301</strain>
    </source>
</reference>
<dbReference type="InterPro" id="IPR000182">
    <property type="entry name" value="GNAT_dom"/>
</dbReference>
<dbReference type="EMBL" id="PKUN01000010">
    <property type="protein sequence ID" value="PLX61809.1"/>
    <property type="molecule type" value="Genomic_DNA"/>
</dbReference>
<keyword evidence="2" id="KW-0012">Acyltransferase</keyword>
<dbReference type="Gene3D" id="3.40.630.30">
    <property type="match status" value="1"/>
</dbReference>